<dbReference type="RefSeq" id="WP_053257126.1">
    <property type="nucleotide sequence ID" value="NZ_CBCRXZ010000001.1"/>
</dbReference>
<gene>
    <name evidence="1" type="ORF">NCTC10038_04125</name>
</gene>
<sequence>MSYKQNENGYTGEARSKALLSNDFWILTRSVDADSADIIVQEKQRSKEHAIHNRAHTPALGYVQSKYFEGHNQVKIHRNYVDDPITPFRKGYFALIHTNDEHERHVHYFFTAQDIQTHWYFNDKKDHYCFSLTADRDYSEFKNLLPKAIREQIQSGIKDLKYSVESLIWRDFIALNSNTRCLGSPAGQYILTRPYGCPTAIYVAPNGQASPLDPRKDLFPYSGFFEWGYNGTGPNFLAISLLAHFFGGDIPDNDSIDALKYNLISHLERFNKEDIIIDSDRILRALAYVPDSPVDLNSHPTLLSLYNEAQNRYKKYV</sequence>
<proteinExistence type="predicted"/>
<protein>
    <submittedName>
        <fullName evidence="1">Uncharacterized protein</fullName>
    </submittedName>
</protein>
<evidence type="ECO:0000313" key="2">
    <source>
        <dbReference type="Proteomes" id="UP000248640"/>
    </source>
</evidence>
<dbReference type="AlphaFoldDB" id="A0A3M3XLT0"/>
<dbReference type="Proteomes" id="UP000248640">
    <property type="component" value="Chromosome 1"/>
</dbReference>
<accession>A0A3M3XLT0</accession>
<dbReference type="InterPro" id="IPR046164">
    <property type="entry name" value="DUF6166"/>
</dbReference>
<dbReference type="Pfam" id="PF19663">
    <property type="entry name" value="DUF6166"/>
    <property type="match status" value="1"/>
</dbReference>
<name>A0A3M3XLT0_PSEFL</name>
<dbReference type="GeneID" id="61634090"/>
<organism evidence="1 2">
    <name type="scientific">Pseudomonas fluorescens</name>
    <dbReference type="NCBI Taxonomy" id="294"/>
    <lineage>
        <taxon>Bacteria</taxon>
        <taxon>Pseudomonadati</taxon>
        <taxon>Pseudomonadota</taxon>
        <taxon>Gammaproteobacteria</taxon>
        <taxon>Pseudomonadales</taxon>
        <taxon>Pseudomonadaceae</taxon>
        <taxon>Pseudomonas</taxon>
    </lineage>
</organism>
<evidence type="ECO:0000313" key="1">
    <source>
        <dbReference type="EMBL" id="SQF92673.1"/>
    </source>
</evidence>
<reference evidence="1 2" key="1">
    <citation type="submission" date="2018-06" db="EMBL/GenBank/DDBJ databases">
        <authorList>
            <consortium name="Pathogen Informatics"/>
            <person name="Doyle S."/>
        </authorList>
    </citation>
    <scope>NUCLEOTIDE SEQUENCE [LARGE SCALE GENOMIC DNA]</scope>
    <source>
        <strain evidence="1 2">NCTC10038</strain>
    </source>
</reference>
<dbReference type="EMBL" id="LS483372">
    <property type="protein sequence ID" value="SQF92673.1"/>
    <property type="molecule type" value="Genomic_DNA"/>
</dbReference>